<dbReference type="InterPro" id="IPR041131">
    <property type="entry name" value="MuF_C"/>
</dbReference>
<proteinExistence type="predicted"/>
<feature type="compositionally biased region" description="Polar residues" evidence="1">
    <location>
        <begin position="662"/>
        <end position="673"/>
    </location>
</feature>
<evidence type="ECO:0000256" key="1">
    <source>
        <dbReference type="SAM" id="MobiDB-lite"/>
    </source>
</evidence>
<name>C0JZS1_9BACT</name>
<feature type="compositionally biased region" description="Basic and acidic residues" evidence="1">
    <location>
        <begin position="674"/>
        <end position="684"/>
    </location>
</feature>
<reference evidence="3" key="1">
    <citation type="submission" date="2008-11" db="EMBL/GenBank/DDBJ databases">
        <title>Isolation and characterization of a fructose-1,6-bisphosphatase in Bacteroides sp. from a rumen metagenomic library.</title>
        <authorList>
            <person name="Wang J."/>
            <person name="Liu K."/>
            <person name="Zhao S."/>
            <person name="Bu D."/>
            <person name="Li D."/>
            <person name="Yu P."/>
            <person name="Wei H."/>
            <person name="Zhou L."/>
        </authorList>
    </citation>
    <scope>NUCLEOTIDE SEQUENCE</scope>
</reference>
<evidence type="ECO:0000259" key="2">
    <source>
        <dbReference type="Pfam" id="PF18819"/>
    </source>
</evidence>
<dbReference type="EMBL" id="FJ529690">
    <property type="protein sequence ID" value="ACM90951.1"/>
    <property type="molecule type" value="Genomic_DNA"/>
</dbReference>
<protein>
    <recommendedName>
        <fullName evidence="2">Phage MuF C-terminal domain-containing protein</fullName>
    </recommendedName>
</protein>
<dbReference type="AlphaFoldDB" id="C0JZS1"/>
<dbReference type="Pfam" id="PF18819">
    <property type="entry name" value="MuF_C"/>
    <property type="match status" value="1"/>
</dbReference>
<organism evidence="3">
    <name type="scientific">uncultured bacterium URE12</name>
    <dbReference type="NCBI Taxonomy" id="581111"/>
    <lineage>
        <taxon>Bacteria</taxon>
        <taxon>environmental samples</taxon>
    </lineage>
</organism>
<feature type="domain" description="Phage MuF C-terminal" evidence="2">
    <location>
        <begin position="288"/>
        <end position="387"/>
    </location>
</feature>
<accession>C0JZS1</accession>
<sequence length="1233" mass="140083">MDIAELRPLNLKAGQDTGSGRAAISLDDKIAEIIFGKNSDLSSVFHEFMHYFTDVIDRAAAQGNAKAAELKKKIDRIASGYNKRHTNISGQTSDEQKLRMEAVAEAFEMWLYEDRKAGQDTEADRLFKEIQDFFRKIYDCLKSISGVRLDPDTDAFFRKICGLDDIALTEYMRKAEQEQAEETAAKMADTSENGTKLYQAPYNETGSFGNSKKKFFGVSGTTNAKIYSDIQQIIHNPTLSNKTLISLGYVPDIYVALNLIQDKKLDANRATFRKAYGILTKAEIKRNLHNHKVPDKVIRNIGNLIADPLMIFESQKIPGRIIALITDCIFDANHNLISHPVMAVLSPSPNGKGYTLIPSVHDRNNVISMISNAESKNQIYYIKNKKIALNRIAYGKNTQPPSVWTGLSYQSMLPKNSIPSKEDIVKRFGLTDDSGQTLYQSGKSKNYNSRINSELNVNDEIEVVRIKINGKLRPLIGLFASYPKTVKKNRNDGHCFRFIESLIQDGKTKWAYEHLAKGSHRERNHQIAEDRKIVGQKLPFLLDKARFVERANEVEGKEGYDEVYYYYVPVVLENGNQYTVKITTLHRKNRKEFLSNVWDFDLYDNLGRQPAHSGTTGTARALADIASKISIAKMLRGLKGKDQRYYLSHFDEKGRFIKESDSSQTLHQSAKNNQSEKRYNKNEGKGNGTETYEATDDFRRIQEESNRLDEDTISSLHRGSRKFGDDERRRLGGVYERLLSRSPSLWHRNEFDLRYVNEKKGIDNVFVIGSVHHHLFHDIFEINRKYLQNGDLVDLHEDYSDCKCFITSDGLAGFAIEPDGNLVSVFSLNPKNKKGFIHAIKDFIREQGANKLDCFISKAQPLNEIYEKTLGFKTASILDFNYEVLAESKGKEYADNFVKTHGEAQVAFMVLNDNEVPERHFAKDQYSNAKAYQISQADKQVEIVELEVPKEQKSLKKYIQRLINNSTEKETLDKYILSFVGMIRRTGKTNMSIPKHLAGSSSSQHNLKERNVAVGNITKLIEKSFLVEIEKAHTDKIDHDLCYRFYVPIRIKGDPEGIIHPVRIVALHRKEQTEKNKAEAYDLILEEYAAIKRGMSALSKQKAPGVGAEPSHTISLIDFLGKVKGTDEQEYGLDFEAYQKNKDGEYVRIDNKSDSSQTLFQSAKNNLPETIEIDGEQKPTTNSEGGLIADTEEGIRNFYKWFGDSKAVDNDGRPLVMFHGTPNKGFEEFNTPT</sequence>
<feature type="region of interest" description="Disordered" evidence="1">
    <location>
        <begin position="658"/>
        <end position="695"/>
    </location>
</feature>
<evidence type="ECO:0000313" key="3">
    <source>
        <dbReference type="EMBL" id="ACM90951.1"/>
    </source>
</evidence>